<feature type="region of interest" description="Disordered" evidence="1">
    <location>
        <begin position="59"/>
        <end position="88"/>
    </location>
</feature>
<name>A0ABT8K7I7_9MICO</name>
<feature type="compositionally biased region" description="Polar residues" evidence="1">
    <location>
        <begin position="59"/>
        <end position="74"/>
    </location>
</feature>
<dbReference type="EMBL" id="JAROCF010000001">
    <property type="protein sequence ID" value="MDN4613389.1"/>
    <property type="molecule type" value="Genomic_DNA"/>
</dbReference>
<protein>
    <submittedName>
        <fullName evidence="3">DUF2599 domain-containing protein</fullName>
    </submittedName>
</protein>
<dbReference type="InterPro" id="IPR019719">
    <property type="entry name" value="DUF2599"/>
</dbReference>
<evidence type="ECO:0000313" key="4">
    <source>
        <dbReference type="Proteomes" id="UP001174208"/>
    </source>
</evidence>
<feature type="chain" id="PRO_5045133775" evidence="2">
    <location>
        <begin position="31"/>
        <end position="333"/>
    </location>
</feature>
<keyword evidence="2" id="KW-0732">Signal</keyword>
<keyword evidence="4" id="KW-1185">Reference proteome</keyword>
<feature type="compositionally biased region" description="Polar residues" evidence="1">
    <location>
        <begin position="117"/>
        <end position="127"/>
    </location>
</feature>
<sequence length="333" mass="35132">MKFPNPAQVVTLVSAAAMASALLSPAAAYADESGTATVAALEALPEVLDDAVAVRETRSGTASFTSAQTRSSVQLPADSSEPIVMSNPDAGSLEIGLPFADSAATRDEENDVVSGYDNGNDSRTAPITKTDGSVQIITILESGDAPSRYTYDFSAKDGAHLDPSGPLLAVRDDSGSRVATIAPAWAVDADGRSVPTHYEVSGNSLTQVVDHRSGTFSYPIVADPYLGQALIARVDLGSEGGKPRYSVVKTAYGDNVAMGMLRPGNYDALLGATVMRTEGWKDAVAKRPAMNIATIKQQYDCHTVYAPSKNPWNLEAFRGQNANWGVNPKQCNW</sequence>
<gene>
    <name evidence="3" type="ORF">P5G50_02885</name>
</gene>
<evidence type="ECO:0000256" key="2">
    <source>
        <dbReference type="SAM" id="SignalP"/>
    </source>
</evidence>
<dbReference type="Pfam" id="PF10783">
    <property type="entry name" value="DUF2599"/>
    <property type="match status" value="1"/>
</dbReference>
<dbReference type="RefSeq" id="WP_301211561.1">
    <property type="nucleotide sequence ID" value="NZ_JAROCF010000001.1"/>
</dbReference>
<feature type="signal peptide" evidence="2">
    <location>
        <begin position="1"/>
        <end position="30"/>
    </location>
</feature>
<evidence type="ECO:0000313" key="3">
    <source>
        <dbReference type="EMBL" id="MDN4613389.1"/>
    </source>
</evidence>
<dbReference type="Proteomes" id="UP001174208">
    <property type="component" value="Unassembled WGS sequence"/>
</dbReference>
<evidence type="ECO:0000256" key="1">
    <source>
        <dbReference type="SAM" id="MobiDB-lite"/>
    </source>
</evidence>
<proteinExistence type="predicted"/>
<comment type="caution">
    <text evidence="3">The sequence shown here is derived from an EMBL/GenBank/DDBJ whole genome shotgun (WGS) entry which is preliminary data.</text>
</comment>
<reference evidence="3" key="1">
    <citation type="submission" date="2023-06" db="EMBL/GenBank/DDBJ databases">
        <title>MT1 and MT2 Draft Genomes of Novel Species.</title>
        <authorList>
            <person name="Venkateswaran K."/>
        </authorList>
    </citation>
    <scope>NUCLEOTIDE SEQUENCE</scope>
    <source>
        <strain evidence="3">F6_8S_P_1B</strain>
    </source>
</reference>
<accession>A0ABT8K7I7</accession>
<organism evidence="3 4">
    <name type="scientific">Leifsonia williamsii</name>
    <dbReference type="NCBI Taxonomy" id="3035919"/>
    <lineage>
        <taxon>Bacteria</taxon>
        <taxon>Bacillati</taxon>
        <taxon>Actinomycetota</taxon>
        <taxon>Actinomycetes</taxon>
        <taxon>Micrococcales</taxon>
        <taxon>Microbacteriaceae</taxon>
        <taxon>Leifsonia</taxon>
    </lineage>
</organism>
<feature type="region of interest" description="Disordered" evidence="1">
    <location>
        <begin position="106"/>
        <end position="127"/>
    </location>
</feature>